<evidence type="ECO:0000256" key="4">
    <source>
        <dbReference type="ARBA" id="ARBA00023268"/>
    </source>
</evidence>
<dbReference type="InterPro" id="IPR036736">
    <property type="entry name" value="ACP-like_sf"/>
</dbReference>
<dbReference type="SUPFAM" id="SSF56801">
    <property type="entry name" value="Acetyl-CoA synthetase-like"/>
    <property type="match status" value="1"/>
</dbReference>
<keyword evidence="8" id="KW-1185">Reference proteome</keyword>
<dbReference type="GO" id="GO:0031177">
    <property type="term" value="F:phosphopantetheine binding"/>
    <property type="evidence" value="ECO:0007669"/>
    <property type="project" value="InterPro"/>
</dbReference>
<dbReference type="Pfam" id="PF00550">
    <property type="entry name" value="PP-binding"/>
    <property type="match status" value="3"/>
</dbReference>
<evidence type="ECO:0000256" key="5">
    <source>
        <dbReference type="SAM" id="MobiDB-lite"/>
    </source>
</evidence>
<dbReference type="PROSITE" id="PS50075">
    <property type="entry name" value="CARRIER"/>
    <property type="match status" value="3"/>
</dbReference>
<dbReference type="GO" id="GO:0005737">
    <property type="term" value="C:cytoplasm"/>
    <property type="evidence" value="ECO:0007669"/>
    <property type="project" value="TreeGrafter"/>
</dbReference>
<feature type="domain" description="Carrier" evidence="6">
    <location>
        <begin position="1416"/>
        <end position="1492"/>
    </location>
</feature>
<dbReference type="PANTHER" id="PTHR45527:SF1">
    <property type="entry name" value="FATTY ACID SYNTHASE"/>
    <property type="match status" value="1"/>
</dbReference>
<evidence type="ECO:0000313" key="7">
    <source>
        <dbReference type="EMBL" id="KAJ8496146.1"/>
    </source>
</evidence>
<dbReference type="SMART" id="SM00823">
    <property type="entry name" value="PKS_PP"/>
    <property type="match status" value="3"/>
</dbReference>
<evidence type="ECO:0000256" key="1">
    <source>
        <dbReference type="ARBA" id="ARBA00022450"/>
    </source>
</evidence>
<dbReference type="Pfam" id="PF00501">
    <property type="entry name" value="AMP-binding"/>
    <property type="match status" value="1"/>
</dbReference>
<dbReference type="PROSITE" id="PS00455">
    <property type="entry name" value="AMP_BINDING"/>
    <property type="match status" value="1"/>
</dbReference>
<evidence type="ECO:0000313" key="8">
    <source>
        <dbReference type="Proteomes" id="UP001215151"/>
    </source>
</evidence>
<dbReference type="InterPro" id="IPR023213">
    <property type="entry name" value="CAT-like_dom_sf"/>
</dbReference>
<dbReference type="Gene3D" id="3.30.559.10">
    <property type="entry name" value="Chloramphenicol acetyltransferase-like domain"/>
    <property type="match status" value="3"/>
</dbReference>
<dbReference type="PROSITE" id="PS00012">
    <property type="entry name" value="PHOSPHOPANTETHEINE"/>
    <property type="match status" value="2"/>
</dbReference>
<dbReference type="GO" id="GO:0044550">
    <property type="term" value="P:secondary metabolite biosynthetic process"/>
    <property type="evidence" value="ECO:0007669"/>
    <property type="project" value="TreeGrafter"/>
</dbReference>
<feature type="domain" description="Carrier" evidence="6">
    <location>
        <begin position="1972"/>
        <end position="2045"/>
    </location>
</feature>
<dbReference type="InterPro" id="IPR010071">
    <property type="entry name" value="AA_adenyl_dom"/>
</dbReference>
<dbReference type="SUPFAM" id="SSF52777">
    <property type="entry name" value="CoA-dependent acyltransferases"/>
    <property type="match status" value="6"/>
</dbReference>
<dbReference type="EMBL" id="JAPEVG010000017">
    <property type="protein sequence ID" value="KAJ8496146.1"/>
    <property type="molecule type" value="Genomic_DNA"/>
</dbReference>
<dbReference type="InterPro" id="IPR020806">
    <property type="entry name" value="PKS_PP-bd"/>
</dbReference>
<dbReference type="InterPro" id="IPR009081">
    <property type="entry name" value="PP-bd_ACP"/>
</dbReference>
<dbReference type="CDD" id="cd19542">
    <property type="entry name" value="CT_NRPS-like"/>
    <property type="match status" value="2"/>
</dbReference>
<keyword evidence="3" id="KW-0436">Ligase</keyword>
<evidence type="ECO:0000256" key="2">
    <source>
        <dbReference type="ARBA" id="ARBA00022553"/>
    </source>
</evidence>
<name>A0AAD7U410_9APHY</name>
<proteinExistence type="predicted"/>
<dbReference type="Gene3D" id="3.30.559.30">
    <property type="entry name" value="Nonribosomal peptide synthetase, condensation domain"/>
    <property type="match status" value="3"/>
</dbReference>
<gene>
    <name evidence="7" type="ORF">ONZ51_g1283</name>
</gene>
<dbReference type="InterPro" id="IPR020845">
    <property type="entry name" value="AMP-binding_CS"/>
</dbReference>
<dbReference type="InterPro" id="IPR001242">
    <property type="entry name" value="Condensation_dom"/>
</dbReference>
<dbReference type="GO" id="GO:0043041">
    <property type="term" value="P:amino acid activation for nonribosomal peptide biosynthetic process"/>
    <property type="evidence" value="ECO:0007669"/>
    <property type="project" value="TreeGrafter"/>
</dbReference>
<protein>
    <recommendedName>
        <fullName evidence="6">Carrier domain-containing protein</fullName>
    </recommendedName>
</protein>
<accession>A0AAD7U410</accession>
<dbReference type="Proteomes" id="UP001215151">
    <property type="component" value="Unassembled WGS sequence"/>
</dbReference>
<dbReference type="Gene3D" id="1.10.1200.10">
    <property type="entry name" value="ACP-like"/>
    <property type="match status" value="3"/>
</dbReference>
<dbReference type="InterPro" id="IPR000873">
    <property type="entry name" value="AMP-dep_synth/lig_dom"/>
</dbReference>
<dbReference type="PANTHER" id="PTHR45527">
    <property type="entry name" value="NONRIBOSOMAL PEPTIDE SYNTHETASE"/>
    <property type="match status" value="1"/>
</dbReference>
<dbReference type="NCBIfam" id="TIGR01733">
    <property type="entry name" value="AA-adenyl-dom"/>
    <property type="match status" value="1"/>
</dbReference>
<dbReference type="Gene3D" id="3.30.300.30">
    <property type="match status" value="1"/>
</dbReference>
<dbReference type="InterPro" id="IPR042099">
    <property type="entry name" value="ANL_N_sf"/>
</dbReference>
<organism evidence="7 8">
    <name type="scientific">Trametes cubensis</name>
    <dbReference type="NCBI Taxonomy" id="1111947"/>
    <lineage>
        <taxon>Eukaryota</taxon>
        <taxon>Fungi</taxon>
        <taxon>Dikarya</taxon>
        <taxon>Basidiomycota</taxon>
        <taxon>Agaricomycotina</taxon>
        <taxon>Agaricomycetes</taxon>
        <taxon>Polyporales</taxon>
        <taxon>Polyporaceae</taxon>
        <taxon>Trametes</taxon>
    </lineage>
</organism>
<dbReference type="FunFam" id="3.40.50.980:FF:000001">
    <property type="entry name" value="Non-ribosomal peptide synthetase"/>
    <property type="match status" value="1"/>
</dbReference>
<keyword evidence="4" id="KW-0511">Multifunctional enzyme</keyword>
<dbReference type="GO" id="GO:0016874">
    <property type="term" value="F:ligase activity"/>
    <property type="evidence" value="ECO:0007669"/>
    <property type="project" value="UniProtKB-KW"/>
</dbReference>
<dbReference type="InterPro" id="IPR006162">
    <property type="entry name" value="Ppantetheine_attach_site"/>
</dbReference>
<feature type="region of interest" description="Disordered" evidence="5">
    <location>
        <begin position="1"/>
        <end position="39"/>
    </location>
</feature>
<reference evidence="7" key="1">
    <citation type="submission" date="2022-11" db="EMBL/GenBank/DDBJ databases">
        <title>Genome Sequence of Cubamyces cubensis.</title>
        <authorList>
            <person name="Buettner E."/>
        </authorList>
    </citation>
    <scope>NUCLEOTIDE SEQUENCE</scope>
    <source>
        <strain evidence="7">MPL-01</strain>
    </source>
</reference>
<dbReference type="Gene3D" id="3.40.50.12780">
    <property type="entry name" value="N-terminal domain of ligase-like"/>
    <property type="match status" value="1"/>
</dbReference>
<dbReference type="InterPro" id="IPR045851">
    <property type="entry name" value="AMP-bd_C_sf"/>
</dbReference>
<evidence type="ECO:0000259" key="6">
    <source>
        <dbReference type="PROSITE" id="PS50075"/>
    </source>
</evidence>
<dbReference type="SUPFAM" id="SSF47336">
    <property type="entry name" value="ACP-like"/>
    <property type="match status" value="3"/>
</dbReference>
<dbReference type="Pfam" id="PF00668">
    <property type="entry name" value="Condensation"/>
    <property type="match status" value="3"/>
</dbReference>
<feature type="domain" description="Carrier" evidence="6">
    <location>
        <begin position="862"/>
        <end position="936"/>
    </location>
</feature>
<comment type="caution">
    <text evidence="7">The sequence shown here is derived from an EMBL/GenBank/DDBJ whole genome shotgun (WGS) entry which is preliminary data.</text>
</comment>
<sequence>MTVARAWEESPGLEGGVATGRQERRSECSSVPSLPQRPPQCPLRPLPRWALLPPTSFPPDFAGYEHILAGYRHQDFPDLSSRRFAPDALQTASHALSLDASINSSQALATVAVALGRVLGAYCGCADVLLAIADDQEGKLLPVRVAWGDGQTWSDVVGGVAQALADPSWPRVTSDTLRSALDITPKQSPCLALLSAHPLQSSGLGGGIPLVLAIDRDNAVLSATASERLCHPSQSQLLLSQVAALVAHAHAAGQTPVASLPQLSSDLLSSYDKHSFEECCGIYGRVPPVKLATDHLTLQAAQQPNNIAVRWYADLSTDLPGDAYTPDTISYFELNRKANQLARWLRQAGVENGNSIAVCMKRDVWFHICFIGILRSGACYVPIDAELPLERQQFIAKDSNARYILSTSDLACFESLGSIAIDVRDASVRAAIEQQSADEVAFARPEDTSYILYTSGTTGTPKGCILTQRGLSEAIWAISAIAASIVELEDPSEGNYLSIASVAFDVHLAEILVPLALGIPILAAPRSLLLEDLPYYIKNLRVSHVGIVPSLIEATMGAVQEDEESGHATTLRYIASGGEKMSDAILDKWASHPKVRLANFYGPSEVTIGCAARPMDKDTPRANIGRTFANVGAYVVDENMNIVLRGGTGELVVEGPLVGRGYVGRPDLTQKVFLPFPRGDDNSSGAPQRWAYRTGDLVRMMPDATLEIIGRIDTQIKLRGVRIESEGISSILRGAAAPEHTLDAMTILAKHPSIGIDQLVSFVAWDSSVPVAVRKGGTPSLAPPPEGLLQRLRSACDRELASYMRPSHIVPLSFIPLSSNGKADAKVLAAFFLGLELETLTRLMADGRAGRSAGPKAHREPTETETKVLDAMKPYVKMSADYLGPHTNVFESGMDSLAIARFAADLRRTFGGQVAPAQIMQGPTVSEIAQLLERTPAGYAALQGSLMLDAFASSVREEVQAAYPVDSIEALLPPFPVQEGVLYRSANAPSMYVQHVLLRLAPETSVERLRDAWKELVAHHEMLRTVFHFGNNLVQVVLRPDAAPSQFEQHEHNVDDDTAFQCYFNYEMAQPIARELNMAISKDPPVRLTVCTNPASRGDYLILSVHHALYDGISLPVLLRDFERVYTRQQELPHAPLRAILEHIVTIDHTAARTFWREHLRGYPWQRLLNKTASSSHADIASLAFGRTLTELQAKAASQQVTLQALLMAAYGRLLGERVYGGDDDVVFGVIRAGRSLPVSDIDTTICPMIAVVPARVTYDAGSQGVLQTIQRDIARASEHEHIPLSRIQKWIPESKGALFDTLFSVSFKERDASGLWTVVESQNPEPDYILAVEVVLDPAQDRAVVNAAYTSTDISSEVVNGILRDLEDTAMRLAEGKSGGTVANGARMSYVASQETASTSERLHDHDVGLPENADVDEKIVSAIIHIASKFLRVDAGLITSGTSLLSLGLDSIKSVGLSRKLSAEGLRLSSADIMGLSTPRRLAARVQKTREPQKQGDNYALAAFKAEREQLAAAVDLGALKLSADDVVQVFPTTTLQAGMLSQTVSSDGRLYVHLFPLRLDKSVDIDRLRGAWQQAIELFDILRTSFHFLSGRGVWIQAVHSTAVLHWTEASYDADVNLVEALNPYLQVTDEREIFREPPVFLNLLRGQTPEVPDRLVVVLHHALYDGLSIATLLHTIQQLYDGVKMPAPHRYHDLLPHLFWQEKNGTEYWVNRLRNLRNAPMPKNSATSASTTVYHVSRPVELPEEVVRRACREAEVTAQCLGQTAFAKLLAVVTRSSDVVFGRVVSGRDIPGAEDVIGPMLNTVPCRVMFTGETTNKELLKHVHQANVDSMAWQHASLRSIQRQLGVSSLWDSIFVFQPRQESLEAETNSLWTFDVEDVEQISVQYPLNVELHEESNGFVIKAACTSDVANAEELSEWVDRYARILSQIARHMDEPWRYDIPEVPALQLNGDRIEKKAVKEESAIEWDPRFVAFREVVATVANVSISMVQPETPLAALGVDSITAVQLVAKARRVGLRLTSSDVVQSRTIGALLRKLKENKSSVVNGNLNGNPGLISVDIPRERWSALLGADSAIDVSLVERITRAPPGMEWMIGMWQRSGGSRFQHVFGYRLPGNVDAAKLQSAWSELTKRHAVLRSTFVYDHEVAAPRLVVFKPDALEQCWSQEFLDVPAAHSQGAVIERMKALVSHPPPISRPFTRAVLLQSPDSSCLLVHLHHFQYDAWSLHLLADDLTRLYLGQEPKSSNDLDGFLRSISFDHATETQQEKYWRETFSAAEIEKRARELSVSLQSVFLACWAQVQSKYTRSGDATFSLWHSGRTGEVQDAERLALPCINALPYRVRGLEGVDTLTLARRILEDLQARPAFIEQSRLVNVHDWVGIADRPLSNVYVNIIKVAPDVGKDESALLEAIEAPYCIPDVSPEATAGANRMRITELLQDDVMVDIAVIEKTDKVVMSIEFAGSVLDFTTAKSLAEEWGSLVKACLQ</sequence>
<evidence type="ECO:0000256" key="3">
    <source>
        <dbReference type="ARBA" id="ARBA00022598"/>
    </source>
</evidence>
<keyword evidence="1" id="KW-0596">Phosphopantetheine</keyword>
<keyword evidence="2" id="KW-0597">Phosphoprotein</keyword>